<evidence type="ECO:0000313" key="1">
    <source>
        <dbReference type="EMBL" id="JAD67504.1"/>
    </source>
</evidence>
<reference evidence="1" key="1">
    <citation type="submission" date="2014-09" db="EMBL/GenBank/DDBJ databases">
        <authorList>
            <person name="Magalhaes I.L.F."/>
            <person name="Oliveira U."/>
            <person name="Santos F.R."/>
            <person name="Vidigal T.H.D.A."/>
            <person name="Brescovit A.D."/>
            <person name="Santos A.J."/>
        </authorList>
    </citation>
    <scope>NUCLEOTIDE SEQUENCE</scope>
    <source>
        <tissue evidence="1">Shoot tissue taken approximately 20 cm above the soil surface</tissue>
    </source>
</reference>
<protein>
    <submittedName>
        <fullName evidence="1">Uncharacterized protein</fullName>
    </submittedName>
</protein>
<sequence length="41" mass="4882">MIHQLLVCFDSGHTSQKYNTKIYQDDHRKLHGLPLHIFCRS</sequence>
<dbReference type="AlphaFoldDB" id="A0A0A9BTW4"/>
<reference evidence="1" key="2">
    <citation type="journal article" date="2015" name="Data Brief">
        <title>Shoot transcriptome of the giant reed, Arundo donax.</title>
        <authorList>
            <person name="Barrero R.A."/>
            <person name="Guerrero F.D."/>
            <person name="Moolhuijzen P."/>
            <person name="Goolsby J.A."/>
            <person name="Tidwell J."/>
            <person name="Bellgard S.E."/>
            <person name="Bellgard M.I."/>
        </authorList>
    </citation>
    <scope>NUCLEOTIDE SEQUENCE</scope>
    <source>
        <tissue evidence="1">Shoot tissue taken approximately 20 cm above the soil surface</tissue>
    </source>
</reference>
<organism evidence="1">
    <name type="scientific">Arundo donax</name>
    <name type="common">Giant reed</name>
    <name type="synonym">Donax arundinaceus</name>
    <dbReference type="NCBI Taxonomy" id="35708"/>
    <lineage>
        <taxon>Eukaryota</taxon>
        <taxon>Viridiplantae</taxon>
        <taxon>Streptophyta</taxon>
        <taxon>Embryophyta</taxon>
        <taxon>Tracheophyta</taxon>
        <taxon>Spermatophyta</taxon>
        <taxon>Magnoliopsida</taxon>
        <taxon>Liliopsida</taxon>
        <taxon>Poales</taxon>
        <taxon>Poaceae</taxon>
        <taxon>PACMAD clade</taxon>
        <taxon>Arundinoideae</taxon>
        <taxon>Arundineae</taxon>
        <taxon>Arundo</taxon>
    </lineage>
</organism>
<accession>A0A0A9BTW4</accession>
<dbReference type="EMBL" id="GBRH01230391">
    <property type="protein sequence ID" value="JAD67504.1"/>
    <property type="molecule type" value="Transcribed_RNA"/>
</dbReference>
<proteinExistence type="predicted"/>
<name>A0A0A9BTW4_ARUDO</name>